<accession>A0AA42UTZ8</accession>
<evidence type="ECO:0000313" key="3">
    <source>
        <dbReference type="EMBL" id="MDH1633643.1"/>
    </source>
</evidence>
<dbReference type="Gene3D" id="3.30.559.30">
    <property type="entry name" value="Nonribosomal peptide synthetase, condensation domain"/>
    <property type="match status" value="1"/>
</dbReference>
<evidence type="ECO:0000259" key="2">
    <source>
        <dbReference type="Pfam" id="PF00668"/>
    </source>
</evidence>
<dbReference type="InterPro" id="IPR023213">
    <property type="entry name" value="CAT-like_dom_sf"/>
</dbReference>
<proteinExistence type="predicted"/>
<reference evidence="3" key="1">
    <citation type="submission" date="2022-09" db="EMBL/GenBank/DDBJ databases">
        <title>Intensive care unit water sources are persistently colonized with multi-drug resistant bacteria and are the site of extensive horizontal gene transfer of antibiotic resistance genes.</title>
        <authorList>
            <person name="Diorio-Toth L."/>
        </authorList>
    </citation>
    <scope>NUCLEOTIDE SEQUENCE</scope>
    <source>
        <strain evidence="3">GD03782</strain>
    </source>
</reference>
<gene>
    <name evidence="3" type="ORF">N5I14_25700</name>
</gene>
<dbReference type="Proteomes" id="UP001160882">
    <property type="component" value="Unassembled WGS sequence"/>
</dbReference>
<dbReference type="Pfam" id="PF00668">
    <property type="entry name" value="Condensation"/>
    <property type="match status" value="1"/>
</dbReference>
<dbReference type="Gene3D" id="3.30.559.10">
    <property type="entry name" value="Chloramphenicol acetyltransferase-like domain"/>
    <property type="match status" value="1"/>
</dbReference>
<dbReference type="InterPro" id="IPR042099">
    <property type="entry name" value="ANL_N_sf"/>
</dbReference>
<dbReference type="AlphaFoldDB" id="A0AA42UTZ8"/>
<dbReference type="GO" id="GO:0044550">
    <property type="term" value="P:secondary metabolite biosynthetic process"/>
    <property type="evidence" value="ECO:0007669"/>
    <property type="project" value="TreeGrafter"/>
</dbReference>
<dbReference type="PANTHER" id="PTHR45527:SF1">
    <property type="entry name" value="FATTY ACID SYNTHASE"/>
    <property type="match status" value="1"/>
</dbReference>
<evidence type="ECO:0000259" key="1">
    <source>
        <dbReference type="Pfam" id="PF00501"/>
    </source>
</evidence>
<dbReference type="GO" id="GO:0005737">
    <property type="term" value="C:cytoplasm"/>
    <property type="evidence" value="ECO:0007669"/>
    <property type="project" value="TreeGrafter"/>
</dbReference>
<dbReference type="InterPro" id="IPR020845">
    <property type="entry name" value="AMP-binding_CS"/>
</dbReference>
<evidence type="ECO:0000313" key="4">
    <source>
        <dbReference type="Proteomes" id="UP001160882"/>
    </source>
</evidence>
<comment type="caution">
    <text evidence="3">The sequence shown here is derived from an EMBL/GenBank/DDBJ whole genome shotgun (WGS) entry which is preliminary data.</text>
</comment>
<feature type="non-terminal residue" evidence="3">
    <location>
        <position position="628"/>
    </location>
</feature>
<dbReference type="GO" id="GO:0031177">
    <property type="term" value="F:phosphopantetheine binding"/>
    <property type="evidence" value="ECO:0007669"/>
    <property type="project" value="TreeGrafter"/>
</dbReference>
<dbReference type="GO" id="GO:0003824">
    <property type="term" value="F:catalytic activity"/>
    <property type="evidence" value="ECO:0007669"/>
    <property type="project" value="InterPro"/>
</dbReference>
<dbReference type="CDD" id="cd19544">
    <property type="entry name" value="E-C_NRPS"/>
    <property type="match status" value="1"/>
</dbReference>
<name>A0AA42UTZ8_9PSED</name>
<dbReference type="SUPFAM" id="SSF56801">
    <property type="entry name" value="Acetyl-CoA synthetase-like"/>
    <property type="match status" value="1"/>
</dbReference>
<sequence>MLPLARLEQTALDSLVQRIPGGAANIQDLYALAPLQQGILYHHLASAEVDPYVLQLGFAFAGQAELDAFVAALNQAIARHDILRTSVHWQGLDEAVQVVWREARLDIQPALDSQRLDLGRAPLMHLSSHVEQGRLQATLLLHHILLDHAAMELLVAEVGDALLGRTPEGDSVPYRNYVAQARLRAKPQADEALFRDLLGDIDAPTEVFGLREALGDGSHVLDHRARLDEPLALRLRQQARALGISVASLVHQAWGQVLAQLSGREEVVFGTVLLGRLQGGEGAERALGMFINTLPLRVSVGAMDVVDGVRLTHQRLARLLAHEQASLALAQRCSGVPASQALFTSLLNYRHSAATGAERAQAWQGIELLAAHERSNYPLVVSVDDLGDGFALTVQAVPQVDGALVCQLLQTALARLADALADTPAAPLNAINALPDAERERVVLQFNATRSDYPRELPVHALFEAQAKARPDALAVAHGTRRWSYQALERQANRLAGYLLEQGVQVGDCLALLLPRSFDLLAAQLAVSKCAAVFVPLDGNAPAERQAFMVADSQARLVLTHSDQPQVDGARRIELDRLDLSNYADAPLGLAVDAGSAAYIMYTSGSTGTPKGVQVPHRAIVRLVINNG</sequence>
<feature type="domain" description="AMP-dependent synthetase/ligase" evidence="1">
    <location>
        <begin position="463"/>
        <end position="625"/>
    </location>
</feature>
<protein>
    <submittedName>
        <fullName evidence="3">Condensation domain-containing protein</fullName>
    </submittedName>
</protein>
<dbReference type="PANTHER" id="PTHR45527">
    <property type="entry name" value="NONRIBOSOMAL PEPTIDE SYNTHETASE"/>
    <property type="match status" value="1"/>
</dbReference>
<dbReference type="Pfam" id="PF00501">
    <property type="entry name" value="AMP-binding"/>
    <property type="match status" value="1"/>
</dbReference>
<dbReference type="InterPro" id="IPR000873">
    <property type="entry name" value="AMP-dep_synth/lig_dom"/>
</dbReference>
<dbReference type="GO" id="GO:0043041">
    <property type="term" value="P:amino acid activation for nonribosomal peptide biosynthetic process"/>
    <property type="evidence" value="ECO:0007669"/>
    <property type="project" value="TreeGrafter"/>
</dbReference>
<organism evidence="3 4">
    <name type="scientific">Pseudomonas mosselii</name>
    <dbReference type="NCBI Taxonomy" id="78327"/>
    <lineage>
        <taxon>Bacteria</taxon>
        <taxon>Pseudomonadati</taxon>
        <taxon>Pseudomonadota</taxon>
        <taxon>Gammaproteobacteria</taxon>
        <taxon>Pseudomonadales</taxon>
        <taxon>Pseudomonadaceae</taxon>
        <taxon>Pseudomonas</taxon>
    </lineage>
</organism>
<dbReference type="SUPFAM" id="SSF52777">
    <property type="entry name" value="CoA-dependent acyltransferases"/>
    <property type="match status" value="2"/>
</dbReference>
<feature type="domain" description="Condensation" evidence="2">
    <location>
        <begin position="27"/>
        <end position="441"/>
    </location>
</feature>
<dbReference type="Gene3D" id="3.40.50.12780">
    <property type="entry name" value="N-terminal domain of ligase-like"/>
    <property type="match status" value="1"/>
</dbReference>
<dbReference type="InterPro" id="IPR001242">
    <property type="entry name" value="Condensation_dom"/>
</dbReference>
<dbReference type="EMBL" id="JAOCGG010000111">
    <property type="protein sequence ID" value="MDH1633643.1"/>
    <property type="molecule type" value="Genomic_DNA"/>
</dbReference>
<dbReference type="PROSITE" id="PS00455">
    <property type="entry name" value="AMP_BINDING"/>
    <property type="match status" value="1"/>
</dbReference>